<evidence type="ECO:0000256" key="1">
    <source>
        <dbReference type="SAM" id="Phobius"/>
    </source>
</evidence>
<feature type="transmembrane region" description="Helical" evidence="1">
    <location>
        <begin position="45"/>
        <end position="67"/>
    </location>
</feature>
<evidence type="ECO:0000313" key="2">
    <source>
        <dbReference type="EMBL" id="MCC8431002.1"/>
    </source>
</evidence>
<keyword evidence="1" id="KW-1133">Transmembrane helix</keyword>
<organism evidence="2 3">
    <name type="scientific">Reyranella aquatilis</name>
    <dbReference type="NCBI Taxonomy" id="2035356"/>
    <lineage>
        <taxon>Bacteria</taxon>
        <taxon>Pseudomonadati</taxon>
        <taxon>Pseudomonadota</taxon>
        <taxon>Alphaproteobacteria</taxon>
        <taxon>Hyphomicrobiales</taxon>
        <taxon>Reyranellaceae</taxon>
        <taxon>Reyranella</taxon>
    </lineage>
</organism>
<dbReference type="EMBL" id="JAJISD010000008">
    <property type="protein sequence ID" value="MCC8431002.1"/>
    <property type="molecule type" value="Genomic_DNA"/>
</dbReference>
<feature type="transmembrane region" description="Helical" evidence="1">
    <location>
        <begin position="208"/>
        <end position="226"/>
    </location>
</feature>
<dbReference type="InterPro" id="IPR025333">
    <property type="entry name" value="DUF4239"/>
</dbReference>
<sequence length="252" mass="26794">MQPIWISLAACGVMLLGAVIGALLRRRLPDHHLDDHARDIVRLGAGLVGTIAALVLGLLINSASTIYETQRTEVRQIAANLILLDAVLDQYGPEAKPLRSVLREAVDQMIERIWHEAGSTDNRALYGSGTLASQVYAGLHALPGGTTVKSALVAQALQLAVPISQARLALYEQSRSGLPLPILVVLIFWLTVLFVSYCLFSPVNPTSAVALGLVALSAAAALFLILEMVEPFSGLMQISSAPIRAAVPPLVP</sequence>
<protein>
    <submittedName>
        <fullName evidence="2">DUF4239 domain-containing protein</fullName>
    </submittedName>
</protein>
<accession>A0ABS8KY30</accession>
<dbReference type="RefSeq" id="WP_230552156.1">
    <property type="nucleotide sequence ID" value="NZ_JAJISD010000008.1"/>
</dbReference>
<feature type="transmembrane region" description="Helical" evidence="1">
    <location>
        <begin position="180"/>
        <end position="202"/>
    </location>
</feature>
<keyword evidence="1" id="KW-0472">Membrane</keyword>
<evidence type="ECO:0000313" key="3">
    <source>
        <dbReference type="Proteomes" id="UP001198862"/>
    </source>
</evidence>
<name>A0ABS8KY30_9HYPH</name>
<dbReference type="Pfam" id="PF14023">
    <property type="entry name" value="Bestrophin-like"/>
    <property type="match status" value="1"/>
</dbReference>
<keyword evidence="1" id="KW-0812">Transmembrane</keyword>
<keyword evidence="3" id="KW-1185">Reference proteome</keyword>
<gene>
    <name evidence="2" type="ORF">LJ725_18665</name>
</gene>
<reference evidence="2 3" key="1">
    <citation type="submission" date="2021-11" db="EMBL/GenBank/DDBJ databases">
        <authorList>
            <person name="Lee D.-H."/>
            <person name="Kim S.-B."/>
        </authorList>
    </citation>
    <scope>NUCLEOTIDE SEQUENCE [LARGE SCALE GENOMIC DNA]</scope>
    <source>
        <strain evidence="2 3">KCTC 52223</strain>
    </source>
</reference>
<comment type="caution">
    <text evidence="2">The sequence shown here is derived from an EMBL/GenBank/DDBJ whole genome shotgun (WGS) entry which is preliminary data.</text>
</comment>
<proteinExistence type="predicted"/>
<dbReference type="Proteomes" id="UP001198862">
    <property type="component" value="Unassembled WGS sequence"/>
</dbReference>